<dbReference type="OMA" id="TAFFWQD"/>
<name>U4KXX7_PYROM</name>
<sequence length="378" mass="42159">MAGETGSIAAMLLAELEVEHLSETYLGELCWENHNHLLRIPVLDAIIGKALNTMPIPVEMDIDERPPLANSTRFGTVIEISSVHTSAGKTHLLYYITAMCVLPETSCSIQLHGRSSSIIIIDNDGRFDVSRLFTIMLSHVLSCYKESGLDIPDSGAEAVVKDSLQHVHLFRPQNLAEVVKVLQGLPDYYTSPRYGTLDRSLGGILIDSLSAFYWPEKLANSVSEGSDTGSHETYETMVRLIRGLSDRFGTFTIATTWGLHLVDETHQAPTTFGHATKSSTETPVFYPYFPSVWNRLVDVKLVVARNVKPRFSRNTSISEAFQEIRLHNKASARYAFKGWIDIRGLSPAAQEYFSTNEGTFRFNIMPDGIELEEQSLDL</sequence>
<dbReference type="SUPFAM" id="SSF52540">
    <property type="entry name" value="P-loop containing nucleoside triphosphate hydrolases"/>
    <property type="match status" value="1"/>
</dbReference>
<dbReference type="PANTHER" id="PTHR46644">
    <property type="entry name" value="DNA REPAIR PROTEIN XRCC2"/>
    <property type="match status" value="1"/>
</dbReference>
<keyword evidence="2" id="KW-1185">Reference proteome</keyword>
<dbReference type="EMBL" id="HF935332">
    <property type="protein sequence ID" value="CCX07037.1"/>
    <property type="molecule type" value="Genomic_DNA"/>
</dbReference>
<dbReference type="InterPro" id="IPR027417">
    <property type="entry name" value="P-loop_NTPase"/>
</dbReference>
<dbReference type="AlphaFoldDB" id="U4KXX7"/>
<organism evidence="1 2">
    <name type="scientific">Pyronema omphalodes (strain CBS 100304)</name>
    <name type="common">Pyronema confluens</name>
    <dbReference type="NCBI Taxonomy" id="1076935"/>
    <lineage>
        <taxon>Eukaryota</taxon>
        <taxon>Fungi</taxon>
        <taxon>Dikarya</taxon>
        <taxon>Ascomycota</taxon>
        <taxon>Pezizomycotina</taxon>
        <taxon>Pezizomycetes</taxon>
        <taxon>Pezizales</taxon>
        <taxon>Pyronemataceae</taxon>
        <taxon>Pyronema</taxon>
    </lineage>
</organism>
<accession>U4KXX7</accession>
<proteinExistence type="predicted"/>
<dbReference type="CDD" id="cd19490">
    <property type="entry name" value="XRCC2"/>
    <property type="match status" value="1"/>
</dbReference>
<dbReference type="GO" id="GO:0005657">
    <property type="term" value="C:replication fork"/>
    <property type="evidence" value="ECO:0007669"/>
    <property type="project" value="InterPro"/>
</dbReference>
<dbReference type="eggNOG" id="KOG2859">
    <property type="taxonomic scope" value="Eukaryota"/>
</dbReference>
<evidence type="ECO:0000313" key="2">
    <source>
        <dbReference type="Proteomes" id="UP000018144"/>
    </source>
</evidence>
<dbReference type="GO" id="GO:0000400">
    <property type="term" value="F:four-way junction DNA binding"/>
    <property type="evidence" value="ECO:0007669"/>
    <property type="project" value="TreeGrafter"/>
</dbReference>
<dbReference type="PANTHER" id="PTHR46644:SF2">
    <property type="entry name" value="DNA REPAIR PROTEIN XRCC2"/>
    <property type="match status" value="1"/>
</dbReference>
<protein>
    <submittedName>
        <fullName evidence="1">Similar to DNA repair protein XRCC2 acc. no. Q9CX47</fullName>
    </submittedName>
</protein>
<dbReference type="GO" id="GO:0000724">
    <property type="term" value="P:double-strand break repair via homologous recombination"/>
    <property type="evidence" value="ECO:0007669"/>
    <property type="project" value="InterPro"/>
</dbReference>
<reference evidence="1 2" key="1">
    <citation type="journal article" date="2013" name="PLoS Genet.">
        <title>The genome and development-dependent transcriptomes of Pyronema confluens: a window into fungal evolution.</title>
        <authorList>
            <person name="Traeger S."/>
            <person name="Altegoer F."/>
            <person name="Freitag M."/>
            <person name="Gabaldon T."/>
            <person name="Kempken F."/>
            <person name="Kumar A."/>
            <person name="Marcet-Houben M."/>
            <person name="Poggeler S."/>
            <person name="Stajich J.E."/>
            <person name="Nowrousian M."/>
        </authorList>
    </citation>
    <scope>NUCLEOTIDE SEQUENCE [LARGE SCALE GENOMIC DNA]</scope>
    <source>
        <strain evidence="2">CBS 100304</strain>
        <tissue evidence="1">Vegetative mycelium</tissue>
    </source>
</reference>
<evidence type="ECO:0000313" key="1">
    <source>
        <dbReference type="EMBL" id="CCX07037.1"/>
    </source>
</evidence>
<dbReference type="GO" id="GO:0005815">
    <property type="term" value="C:microtubule organizing center"/>
    <property type="evidence" value="ECO:0007669"/>
    <property type="project" value="TreeGrafter"/>
</dbReference>
<gene>
    <name evidence="1" type="ORF">PCON_06624</name>
</gene>
<dbReference type="STRING" id="1076935.U4KXX7"/>
<dbReference type="GO" id="GO:0042148">
    <property type="term" value="P:DNA strand invasion"/>
    <property type="evidence" value="ECO:0007669"/>
    <property type="project" value="TreeGrafter"/>
</dbReference>
<dbReference type="Gene3D" id="3.40.50.300">
    <property type="entry name" value="P-loop containing nucleotide triphosphate hydrolases"/>
    <property type="match status" value="1"/>
</dbReference>
<dbReference type="InterPro" id="IPR030547">
    <property type="entry name" value="XRCC2"/>
</dbReference>
<dbReference type="Proteomes" id="UP000018144">
    <property type="component" value="Unassembled WGS sequence"/>
</dbReference>
<dbReference type="OrthoDB" id="420422at2759"/>
<dbReference type="GO" id="GO:0033063">
    <property type="term" value="C:Rad51B-Rad51C-Rad51D-XRCC2 complex"/>
    <property type="evidence" value="ECO:0007669"/>
    <property type="project" value="InterPro"/>
</dbReference>